<proteinExistence type="predicted"/>
<protein>
    <submittedName>
        <fullName evidence="1">Uncharacterized protein</fullName>
    </submittedName>
</protein>
<accession>A0A0A8YSF6</accession>
<dbReference type="AlphaFoldDB" id="A0A0A8YSF6"/>
<name>A0A0A8YSF6_ARUDO</name>
<evidence type="ECO:0000313" key="1">
    <source>
        <dbReference type="EMBL" id="JAD29909.1"/>
    </source>
</evidence>
<dbReference type="EMBL" id="GBRH01267986">
    <property type="protein sequence ID" value="JAD29909.1"/>
    <property type="molecule type" value="Transcribed_RNA"/>
</dbReference>
<sequence>MIQSNCGTALALAQHRNEWMMNQ</sequence>
<reference evidence="1" key="1">
    <citation type="submission" date="2014-09" db="EMBL/GenBank/DDBJ databases">
        <authorList>
            <person name="Magalhaes I.L.F."/>
            <person name="Oliveira U."/>
            <person name="Santos F.R."/>
            <person name="Vidigal T.H.D.A."/>
            <person name="Brescovit A.D."/>
            <person name="Santos A.J."/>
        </authorList>
    </citation>
    <scope>NUCLEOTIDE SEQUENCE</scope>
    <source>
        <tissue evidence="1">Shoot tissue taken approximately 20 cm above the soil surface</tissue>
    </source>
</reference>
<reference evidence="1" key="2">
    <citation type="journal article" date="2015" name="Data Brief">
        <title>Shoot transcriptome of the giant reed, Arundo donax.</title>
        <authorList>
            <person name="Barrero R.A."/>
            <person name="Guerrero F.D."/>
            <person name="Moolhuijzen P."/>
            <person name="Goolsby J.A."/>
            <person name="Tidwell J."/>
            <person name="Bellgard S.E."/>
            <person name="Bellgard M.I."/>
        </authorList>
    </citation>
    <scope>NUCLEOTIDE SEQUENCE</scope>
    <source>
        <tissue evidence="1">Shoot tissue taken approximately 20 cm above the soil surface</tissue>
    </source>
</reference>
<organism evidence="1">
    <name type="scientific">Arundo donax</name>
    <name type="common">Giant reed</name>
    <name type="synonym">Donax arundinaceus</name>
    <dbReference type="NCBI Taxonomy" id="35708"/>
    <lineage>
        <taxon>Eukaryota</taxon>
        <taxon>Viridiplantae</taxon>
        <taxon>Streptophyta</taxon>
        <taxon>Embryophyta</taxon>
        <taxon>Tracheophyta</taxon>
        <taxon>Spermatophyta</taxon>
        <taxon>Magnoliopsida</taxon>
        <taxon>Liliopsida</taxon>
        <taxon>Poales</taxon>
        <taxon>Poaceae</taxon>
        <taxon>PACMAD clade</taxon>
        <taxon>Arundinoideae</taxon>
        <taxon>Arundineae</taxon>
        <taxon>Arundo</taxon>
    </lineage>
</organism>